<evidence type="ECO:0000256" key="2">
    <source>
        <dbReference type="ARBA" id="ARBA00022692"/>
    </source>
</evidence>
<dbReference type="GO" id="GO:0016020">
    <property type="term" value="C:membrane"/>
    <property type="evidence" value="ECO:0007669"/>
    <property type="project" value="UniProtKB-SubCell"/>
</dbReference>
<dbReference type="GO" id="GO:0004930">
    <property type="term" value="F:G protein-coupled receptor activity"/>
    <property type="evidence" value="ECO:0007669"/>
    <property type="project" value="InterPro"/>
</dbReference>
<dbReference type="InterPro" id="IPR052954">
    <property type="entry name" value="GPCR-Ligand_Int"/>
</dbReference>
<dbReference type="Gene3D" id="1.20.1070.10">
    <property type="entry name" value="Rhodopsin 7-helix transmembrane proteins"/>
    <property type="match status" value="2"/>
</dbReference>
<evidence type="ECO:0000256" key="5">
    <source>
        <dbReference type="SAM" id="MobiDB-lite"/>
    </source>
</evidence>
<dbReference type="SUPFAM" id="SSF81321">
    <property type="entry name" value="Family A G protein-coupled receptor-like"/>
    <property type="match status" value="1"/>
</dbReference>
<name>A0AAE0Z3B0_9GAST</name>
<evidence type="ECO:0000313" key="9">
    <source>
        <dbReference type="Proteomes" id="UP001283361"/>
    </source>
</evidence>
<feature type="transmembrane region" description="Helical" evidence="6">
    <location>
        <begin position="20"/>
        <end position="41"/>
    </location>
</feature>
<evidence type="ECO:0000256" key="6">
    <source>
        <dbReference type="SAM" id="Phobius"/>
    </source>
</evidence>
<dbReference type="Proteomes" id="UP001283361">
    <property type="component" value="Unassembled WGS sequence"/>
</dbReference>
<reference evidence="8" key="1">
    <citation type="journal article" date="2023" name="G3 (Bethesda)">
        <title>A reference genome for the long-term kleptoplast-retaining sea slug Elysia crispata morphotype clarki.</title>
        <authorList>
            <person name="Eastman K.E."/>
            <person name="Pendleton A.L."/>
            <person name="Shaikh M.A."/>
            <person name="Suttiyut T."/>
            <person name="Ogas R."/>
            <person name="Tomko P."/>
            <person name="Gavelis G."/>
            <person name="Widhalm J.R."/>
            <person name="Wisecaver J.H."/>
        </authorList>
    </citation>
    <scope>NUCLEOTIDE SEQUENCE</scope>
    <source>
        <strain evidence="8">ECLA1</strain>
    </source>
</reference>
<protein>
    <recommendedName>
        <fullName evidence="7">G-protein coupled receptors family 1 profile domain-containing protein</fullName>
    </recommendedName>
</protein>
<feature type="region of interest" description="Disordered" evidence="5">
    <location>
        <begin position="219"/>
        <end position="239"/>
    </location>
</feature>
<sequence>MKFRQKHQTSFRRLEQAANLCLIALALSDLLFCLAVFPNILLPDDGRYSSNSSILVVYNLYQVFAINIFIMESTLLTVAMSLERFMAICFPLRQDLYLTTRRIKYVIAFTVVFSVSFNIPVIFRYEITPYFGLPDSNNLTYILSTRPSHVRIPGVHLSSGDPNKNASSALEAKSDNDLNGQYYSLTGGAICASGHKCIYVGSHKARQLQNDKILSLPPETVGTENSTIPAEHPSMRASVSPDTKKAVAFSFGGDQPGNLPKAGKNSTSSIAVNASLQPLYFTVEQIKIGGSDAVDNVYRWAWAVAGNYTPLVLLLYFNVRLCWRIYFSMKMRGRFRRHCQASRSSNILTITLVAIVIMFFILVAPSETMLALKNNITMDKITSRAIEDIFNLLQTFNFAVNFILYSVINPYFRRSLKYILLCNFHKNVQNTQVTERDFQTSLIEPRK</sequence>
<dbReference type="InterPro" id="IPR000276">
    <property type="entry name" value="GPCR_Rhodpsn"/>
</dbReference>
<evidence type="ECO:0000256" key="3">
    <source>
        <dbReference type="ARBA" id="ARBA00022989"/>
    </source>
</evidence>
<keyword evidence="2 6" id="KW-0812">Transmembrane</keyword>
<dbReference type="CDD" id="cd14978">
    <property type="entry name" value="7tmA_FMRFamide_R-like"/>
    <property type="match status" value="1"/>
</dbReference>
<dbReference type="PROSITE" id="PS50262">
    <property type="entry name" value="G_PROTEIN_RECEP_F1_2"/>
    <property type="match status" value="1"/>
</dbReference>
<gene>
    <name evidence="8" type="ORF">RRG08_022486</name>
</gene>
<dbReference type="PANTHER" id="PTHR46641:SF2">
    <property type="entry name" value="FMRFAMIDE RECEPTOR"/>
    <property type="match status" value="1"/>
</dbReference>
<feature type="transmembrane region" description="Helical" evidence="6">
    <location>
        <begin position="61"/>
        <end position="82"/>
    </location>
</feature>
<organism evidence="8 9">
    <name type="scientific">Elysia crispata</name>
    <name type="common">lettuce slug</name>
    <dbReference type="NCBI Taxonomy" id="231223"/>
    <lineage>
        <taxon>Eukaryota</taxon>
        <taxon>Metazoa</taxon>
        <taxon>Spiralia</taxon>
        <taxon>Lophotrochozoa</taxon>
        <taxon>Mollusca</taxon>
        <taxon>Gastropoda</taxon>
        <taxon>Heterobranchia</taxon>
        <taxon>Euthyneura</taxon>
        <taxon>Panpulmonata</taxon>
        <taxon>Sacoglossa</taxon>
        <taxon>Placobranchoidea</taxon>
        <taxon>Plakobranchidae</taxon>
        <taxon>Elysia</taxon>
    </lineage>
</organism>
<feature type="transmembrane region" description="Helical" evidence="6">
    <location>
        <begin position="344"/>
        <end position="364"/>
    </location>
</feature>
<dbReference type="AlphaFoldDB" id="A0AAE0Z3B0"/>
<evidence type="ECO:0000256" key="4">
    <source>
        <dbReference type="ARBA" id="ARBA00023136"/>
    </source>
</evidence>
<evidence type="ECO:0000259" key="7">
    <source>
        <dbReference type="PROSITE" id="PS50262"/>
    </source>
</evidence>
<accession>A0AAE0Z3B0</accession>
<dbReference type="Pfam" id="PF00001">
    <property type="entry name" value="7tm_1"/>
    <property type="match status" value="1"/>
</dbReference>
<feature type="domain" description="G-protein coupled receptors family 1 profile" evidence="7">
    <location>
        <begin position="1"/>
        <end position="405"/>
    </location>
</feature>
<comment type="caution">
    <text evidence="8">The sequence shown here is derived from an EMBL/GenBank/DDBJ whole genome shotgun (WGS) entry which is preliminary data.</text>
</comment>
<comment type="subcellular location">
    <subcellularLocation>
        <location evidence="1">Membrane</location>
    </subcellularLocation>
</comment>
<proteinExistence type="predicted"/>
<dbReference type="PRINTS" id="PR00237">
    <property type="entry name" value="GPCRRHODOPSN"/>
</dbReference>
<keyword evidence="4 6" id="KW-0472">Membrane</keyword>
<keyword evidence="9" id="KW-1185">Reference proteome</keyword>
<keyword evidence="3 6" id="KW-1133">Transmembrane helix</keyword>
<evidence type="ECO:0000256" key="1">
    <source>
        <dbReference type="ARBA" id="ARBA00004370"/>
    </source>
</evidence>
<feature type="transmembrane region" description="Helical" evidence="6">
    <location>
        <begin position="103"/>
        <end position="123"/>
    </location>
</feature>
<dbReference type="InterPro" id="IPR017452">
    <property type="entry name" value="GPCR_Rhodpsn_7TM"/>
</dbReference>
<feature type="transmembrane region" description="Helical" evidence="6">
    <location>
        <begin position="389"/>
        <end position="408"/>
    </location>
</feature>
<feature type="transmembrane region" description="Helical" evidence="6">
    <location>
        <begin position="300"/>
        <end position="323"/>
    </location>
</feature>
<dbReference type="EMBL" id="JAWDGP010004927">
    <property type="protein sequence ID" value="KAK3761082.1"/>
    <property type="molecule type" value="Genomic_DNA"/>
</dbReference>
<evidence type="ECO:0000313" key="8">
    <source>
        <dbReference type="EMBL" id="KAK3761082.1"/>
    </source>
</evidence>
<dbReference type="PANTHER" id="PTHR46641">
    <property type="entry name" value="FMRFAMIDE RECEPTOR-RELATED"/>
    <property type="match status" value="1"/>
</dbReference>